<reference evidence="2" key="1">
    <citation type="journal article" date="2020" name="Stud. Mycol.">
        <title>101 Dothideomycetes genomes: a test case for predicting lifestyles and emergence of pathogens.</title>
        <authorList>
            <person name="Haridas S."/>
            <person name="Albert R."/>
            <person name="Binder M."/>
            <person name="Bloem J."/>
            <person name="Labutti K."/>
            <person name="Salamov A."/>
            <person name="Andreopoulos B."/>
            <person name="Baker S."/>
            <person name="Barry K."/>
            <person name="Bills G."/>
            <person name="Bluhm B."/>
            <person name="Cannon C."/>
            <person name="Castanera R."/>
            <person name="Culley D."/>
            <person name="Daum C."/>
            <person name="Ezra D."/>
            <person name="Gonzalez J."/>
            <person name="Henrissat B."/>
            <person name="Kuo A."/>
            <person name="Liang C."/>
            <person name="Lipzen A."/>
            <person name="Lutzoni F."/>
            <person name="Magnuson J."/>
            <person name="Mondo S."/>
            <person name="Nolan M."/>
            <person name="Ohm R."/>
            <person name="Pangilinan J."/>
            <person name="Park H.-J."/>
            <person name="Ramirez L."/>
            <person name="Alfaro M."/>
            <person name="Sun H."/>
            <person name="Tritt A."/>
            <person name="Yoshinaga Y."/>
            <person name="Zwiers L.-H."/>
            <person name="Turgeon B."/>
            <person name="Goodwin S."/>
            <person name="Spatafora J."/>
            <person name="Crous P."/>
            <person name="Grigoriev I."/>
        </authorList>
    </citation>
    <scope>NUCLEOTIDE SEQUENCE</scope>
    <source>
        <strain evidence="2">CBS 121167</strain>
    </source>
</reference>
<dbReference type="AlphaFoldDB" id="A0A6A6BPL8"/>
<keyword evidence="1" id="KW-0732">Signal</keyword>
<dbReference type="EMBL" id="ML995478">
    <property type="protein sequence ID" value="KAF2145184.1"/>
    <property type="molecule type" value="Genomic_DNA"/>
</dbReference>
<feature type="chain" id="PRO_5025579799" description="Secreted peptide" evidence="1">
    <location>
        <begin position="21"/>
        <end position="72"/>
    </location>
</feature>
<accession>A0A6A6BPL8</accession>
<dbReference type="RefSeq" id="XP_033400896.1">
    <property type="nucleotide sequence ID" value="XM_033539962.1"/>
</dbReference>
<dbReference type="Proteomes" id="UP000799438">
    <property type="component" value="Unassembled WGS sequence"/>
</dbReference>
<feature type="signal peptide" evidence="1">
    <location>
        <begin position="1"/>
        <end position="20"/>
    </location>
</feature>
<evidence type="ECO:0000313" key="3">
    <source>
        <dbReference type="Proteomes" id="UP000799438"/>
    </source>
</evidence>
<gene>
    <name evidence="2" type="ORF">K452DRAFT_284573</name>
</gene>
<evidence type="ECO:0008006" key="4">
    <source>
        <dbReference type="Google" id="ProtNLM"/>
    </source>
</evidence>
<dbReference type="GeneID" id="54297458"/>
<protein>
    <recommendedName>
        <fullName evidence="4">Secreted peptide</fullName>
    </recommendedName>
</protein>
<sequence>MLLLLLLLPLLCLVCPSAAAAAFSFNPGFWFLLTLPRFCLSSRSDTVRYGTVRCPMGMGRDGDRAREMEGDN</sequence>
<keyword evidence="3" id="KW-1185">Reference proteome</keyword>
<evidence type="ECO:0000313" key="2">
    <source>
        <dbReference type="EMBL" id="KAF2145184.1"/>
    </source>
</evidence>
<evidence type="ECO:0000256" key="1">
    <source>
        <dbReference type="SAM" id="SignalP"/>
    </source>
</evidence>
<organism evidence="2 3">
    <name type="scientific">Aplosporella prunicola CBS 121167</name>
    <dbReference type="NCBI Taxonomy" id="1176127"/>
    <lineage>
        <taxon>Eukaryota</taxon>
        <taxon>Fungi</taxon>
        <taxon>Dikarya</taxon>
        <taxon>Ascomycota</taxon>
        <taxon>Pezizomycotina</taxon>
        <taxon>Dothideomycetes</taxon>
        <taxon>Dothideomycetes incertae sedis</taxon>
        <taxon>Botryosphaeriales</taxon>
        <taxon>Aplosporellaceae</taxon>
        <taxon>Aplosporella</taxon>
    </lineage>
</organism>
<name>A0A6A6BPL8_9PEZI</name>
<proteinExistence type="predicted"/>